<keyword evidence="2" id="KW-1185">Reference proteome</keyword>
<comment type="caution">
    <text evidence="1">The sequence shown here is derived from an EMBL/GenBank/DDBJ whole genome shotgun (WGS) entry which is preliminary data.</text>
</comment>
<dbReference type="EMBL" id="JAHZIK010000093">
    <property type="protein sequence ID" value="MBW7453594.1"/>
    <property type="molecule type" value="Genomic_DNA"/>
</dbReference>
<name>A0ABS7BY67_9BACL</name>
<proteinExistence type="predicted"/>
<dbReference type="Proteomes" id="UP001519887">
    <property type="component" value="Unassembled WGS sequence"/>
</dbReference>
<gene>
    <name evidence="1" type="ORF">K0U00_06020</name>
</gene>
<dbReference type="RefSeq" id="WP_210044260.1">
    <property type="nucleotide sequence ID" value="NZ_JBHLVU010000004.1"/>
</dbReference>
<evidence type="ECO:0000313" key="1">
    <source>
        <dbReference type="EMBL" id="MBW7453594.1"/>
    </source>
</evidence>
<protein>
    <submittedName>
        <fullName evidence="1">Uncharacterized protein</fullName>
    </submittedName>
</protein>
<accession>A0ABS7BY67</accession>
<sequence>MGDIDIEFTNDPPQHEAFSFNKAFMSQERRDALQVGDVWPAVRLNTEKNKVILFRERKNGNVVYINILSRENEDGTREWFVEGPAEELTK</sequence>
<organism evidence="1 2">
    <name type="scientific">Paenibacillus sepulcri</name>
    <dbReference type="NCBI Taxonomy" id="359917"/>
    <lineage>
        <taxon>Bacteria</taxon>
        <taxon>Bacillati</taxon>
        <taxon>Bacillota</taxon>
        <taxon>Bacilli</taxon>
        <taxon>Bacillales</taxon>
        <taxon>Paenibacillaceae</taxon>
        <taxon>Paenibacillus</taxon>
    </lineage>
</organism>
<reference evidence="1 2" key="1">
    <citation type="submission" date="2021-07" db="EMBL/GenBank/DDBJ databases">
        <title>Paenibacillus radiodurans sp. nov., isolated from the southeastern edge of Tengger Desert.</title>
        <authorList>
            <person name="Zhang G."/>
        </authorList>
    </citation>
    <scope>NUCLEOTIDE SEQUENCE [LARGE SCALE GENOMIC DNA]</scope>
    <source>
        <strain evidence="1 2">CCM 7311</strain>
    </source>
</reference>
<evidence type="ECO:0000313" key="2">
    <source>
        <dbReference type="Proteomes" id="UP001519887"/>
    </source>
</evidence>